<dbReference type="Pfam" id="PF14322">
    <property type="entry name" value="SusD-like_3"/>
    <property type="match status" value="1"/>
</dbReference>
<evidence type="ECO:0000256" key="3">
    <source>
        <dbReference type="ARBA" id="ARBA00022729"/>
    </source>
</evidence>
<evidence type="ECO:0000256" key="5">
    <source>
        <dbReference type="ARBA" id="ARBA00023237"/>
    </source>
</evidence>
<dbReference type="EMBL" id="QFLI01000001">
    <property type="protein sequence ID" value="PXY03178.1"/>
    <property type="molecule type" value="Genomic_DNA"/>
</dbReference>
<evidence type="ECO:0000313" key="9">
    <source>
        <dbReference type="EMBL" id="PXY03178.1"/>
    </source>
</evidence>
<dbReference type="Proteomes" id="UP000248079">
    <property type="component" value="Unassembled WGS sequence"/>
</dbReference>
<dbReference type="Pfam" id="PF07980">
    <property type="entry name" value="SusD_RagB"/>
    <property type="match status" value="1"/>
</dbReference>
<keyword evidence="5" id="KW-0998">Cell outer membrane</keyword>
<dbReference type="PROSITE" id="PS51257">
    <property type="entry name" value="PROKAR_LIPOPROTEIN"/>
    <property type="match status" value="1"/>
</dbReference>
<evidence type="ECO:0000259" key="8">
    <source>
        <dbReference type="Pfam" id="PF14322"/>
    </source>
</evidence>
<evidence type="ECO:0000256" key="2">
    <source>
        <dbReference type="ARBA" id="ARBA00006275"/>
    </source>
</evidence>
<dbReference type="InterPro" id="IPR033985">
    <property type="entry name" value="SusD-like_N"/>
</dbReference>
<organism evidence="9 10">
    <name type="scientific">Marinifilum breve</name>
    <dbReference type="NCBI Taxonomy" id="2184082"/>
    <lineage>
        <taxon>Bacteria</taxon>
        <taxon>Pseudomonadati</taxon>
        <taxon>Bacteroidota</taxon>
        <taxon>Bacteroidia</taxon>
        <taxon>Marinilabiliales</taxon>
        <taxon>Marinifilaceae</taxon>
    </lineage>
</organism>
<dbReference type="RefSeq" id="WP_110359333.1">
    <property type="nucleotide sequence ID" value="NZ_QFLI01000001.1"/>
</dbReference>
<dbReference type="Gene3D" id="1.25.40.390">
    <property type="match status" value="1"/>
</dbReference>
<name>A0A2V4A3U1_9BACT</name>
<dbReference type="AlphaFoldDB" id="A0A2V4A3U1"/>
<comment type="caution">
    <text evidence="9">The sequence shown here is derived from an EMBL/GenBank/DDBJ whole genome shotgun (WGS) entry which is preliminary data.</text>
</comment>
<feature type="chain" id="PRO_5015874223" description="RagB/SusD family nutrient uptake outer membrane protein" evidence="6">
    <location>
        <begin position="23"/>
        <end position="516"/>
    </location>
</feature>
<evidence type="ECO:0000313" key="10">
    <source>
        <dbReference type="Proteomes" id="UP000248079"/>
    </source>
</evidence>
<dbReference type="GO" id="GO:0009279">
    <property type="term" value="C:cell outer membrane"/>
    <property type="evidence" value="ECO:0007669"/>
    <property type="project" value="UniProtKB-SubCell"/>
</dbReference>
<feature type="domain" description="SusD-like N-terminal" evidence="8">
    <location>
        <begin position="71"/>
        <end position="213"/>
    </location>
</feature>
<proteinExistence type="inferred from homology"/>
<dbReference type="SUPFAM" id="SSF48452">
    <property type="entry name" value="TPR-like"/>
    <property type="match status" value="1"/>
</dbReference>
<keyword evidence="3 6" id="KW-0732">Signal</keyword>
<keyword evidence="10" id="KW-1185">Reference proteome</keyword>
<evidence type="ECO:0000256" key="1">
    <source>
        <dbReference type="ARBA" id="ARBA00004442"/>
    </source>
</evidence>
<gene>
    <name evidence="9" type="ORF">DF185_03590</name>
</gene>
<accession>A0A2V4A3U1</accession>
<comment type="subcellular location">
    <subcellularLocation>
        <location evidence="1">Cell outer membrane</location>
    </subcellularLocation>
</comment>
<evidence type="ECO:0000256" key="6">
    <source>
        <dbReference type="SAM" id="SignalP"/>
    </source>
</evidence>
<dbReference type="OrthoDB" id="617686at2"/>
<evidence type="ECO:0000259" key="7">
    <source>
        <dbReference type="Pfam" id="PF07980"/>
    </source>
</evidence>
<keyword evidence="4" id="KW-0472">Membrane</keyword>
<evidence type="ECO:0008006" key="11">
    <source>
        <dbReference type="Google" id="ProtNLM"/>
    </source>
</evidence>
<feature type="signal peptide" evidence="6">
    <location>
        <begin position="1"/>
        <end position="22"/>
    </location>
</feature>
<feature type="domain" description="RagB/SusD" evidence="7">
    <location>
        <begin position="269"/>
        <end position="516"/>
    </location>
</feature>
<dbReference type="InterPro" id="IPR011990">
    <property type="entry name" value="TPR-like_helical_dom_sf"/>
</dbReference>
<comment type="similarity">
    <text evidence="2">Belongs to the SusD family.</text>
</comment>
<dbReference type="InterPro" id="IPR012944">
    <property type="entry name" value="SusD_RagB_dom"/>
</dbReference>
<reference evidence="9 10" key="1">
    <citation type="submission" date="2018-05" db="EMBL/GenBank/DDBJ databases">
        <title>Marinifilum breve JC075T sp. nov., a marine bacterium isolated from Yongle Blue Hole in the South China Sea.</title>
        <authorList>
            <person name="Fu T."/>
        </authorList>
    </citation>
    <scope>NUCLEOTIDE SEQUENCE [LARGE SCALE GENOMIC DNA]</scope>
    <source>
        <strain evidence="9 10">JC075</strain>
    </source>
</reference>
<protein>
    <recommendedName>
        <fullName evidence="11">RagB/SusD family nutrient uptake outer membrane protein</fullName>
    </recommendedName>
</protein>
<evidence type="ECO:0000256" key="4">
    <source>
        <dbReference type="ARBA" id="ARBA00023136"/>
    </source>
</evidence>
<sequence length="516" mass="58487">MKLKIKNILSFILVGAMLGACSLDEDPTFPSEELLFSDIEGANTVLNGCYSGLADFNYWGADFHHLTDLGSGMYNTNKDANLKDIAALNPYSSQNYVENVWKGCFRTIERCNDLIAGINKSSLSEDATKDILGQAYFLRSFTYFNLVRLYGKAPLRIEPASSKNVNAGLSSSAQIYEQIISDANKAKEYLDDFRLDGRPTTYAANMLLAKVYMTLAANQTSAETEYWQLAYNEAIEVYGKFSLVADYRSLWFEETSNYTSESIFEIAGNVENTLRHLQLFTASNGNLGRSVWGRIKPNVEMYDQHAAAYSADPRIGATFQTEWYKYNSAGKATLQKTYPVFKNRQNKDKSYPFLAKYFIKNPESLNYNTNMNLVAYRYSDLLLMLAEIENELNGPANAYQYVNEVLDRARNSADAPSAEPTDWTGLSQEQFREAIMAEYNFELLGEGHDWFNVRRRGYDYFKEKVIDAHNNTPIYDFNKSRDVEYADNARTMLFPIPASEITANPNISASDQNPGY</sequence>